<comment type="caution">
    <text evidence="1">The sequence shown here is derived from an EMBL/GenBank/DDBJ whole genome shotgun (WGS) entry which is preliminary data.</text>
</comment>
<dbReference type="OrthoDB" id="1740010at2759"/>
<protein>
    <submittedName>
        <fullName evidence="1">Uncharacterized protein</fullName>
    </submittedName>
</protein>
<name>A0A9P0ZF93_CUSEU</name>
<dbReference type="Gene3D" id="2.40.70.10">
    <property type="entry name" value="Acid Proteases"/>
    <property type="match status" value="1"/>
</dbReference>
<proteinExistence type="predicted"/>
<evidence type="ECO:0000313" key="2">
    <source>
        <dbReference type="Proteomes" id="UP001152484"/>
    </source>
</evidence>
<dbReference type="Proteomes" id="UP001152484">
    <property type="component" value="Unassembled WGS sequence"/>
</dbReference>
<sequence>MGDDNQTTPILLGRPFLKTAKTKIDVANGSLTLEFDDQKVEFNIFDSTKKQIKDQSLCALNVCEPQTPNIFVEKKMRKSNFLKKKNYSNFQKENGSHLGLK</sequence>
<accession>A0A9P0ZF93</accession>
<dbReference type="InterPro" id="IPR021109">
    <property type="entry name" value="Peptidase_aspartic_dom_sf"/>
</dbReference>
<keyword evidence="2" id="KW-1185">Reference proteome</keyword>
<gene>
    <name evidence="1" type="ORF">CEURO_LOCUS13585</name>
</gene>
<organism evidence="1 2">
    <name type="scientific">Cuscuta europaea</name>
    <name type="common">European dodder</name>
    <dbReference type="NCBI Taxonomy" id="41803"/>
    <lineage>
        <taxon>Eukaryota</taxon>
        <taxon>Viridiplantae</taxon>
        <taxon>Streptophyta</taxon>
        <taxon>Embryophyta</taxon>
        <taxon>Tracheophyta</taxon>
        <taxon>Spermatophyta</taxon>
        <taxon>Magnoliopsida</taxon>
        <taxon>eudicotyledons</taxon>
        <taxon>Gunneridae</taxon>
        <taxon>Pentapetalae</taxon>
        <taxon>asterids</taxon>
        <taxon>lamiids</taxon>
        <taxon>Solanales</taxon>
        <taxon>Convolvulaceae</taxon>
        <taxon>Cuscuteae</taxon>
        <taxon>Cuscuta</taxon>
        <taxon>Cuscuta subgen. Cuscuta</taxon>
    </lineage>
</organism>
<reference evidence="1" key="1">
    <citation type="submission" date="2022-07" db="EMBL/GenBank/DDBJ databases">
        <authorList>
            <person name="Macas J."/>
            <person name="Novak P."/>
            <person name="Neumann P."/>
        </authorList>
    </citation>
    <scope>NUCLEOTIDE SEQUENCE</scope>
</reference>
<dbReference type="AlphaFoldDB" id="A0A9P0ZF93"/>
<evidence type="ECO:0000313" key="1">
    <source>
        <dbReference type="EMBL" id="CAH9096853.1"/>
    </source>
</evidence>
<dbReference type="EMBL" id="CAMAPE010000035">
    <property type="protein sequence ID" value="CAH9096853.1"/>
    <property type="molecule type" value="Genomic_DNA"/>
</dbReference>